<dbReference type="Proteomes" id="UP000187735">
    <property type="component" value="Chromosome"/>
</dbReference>
<proteinExistence type="predicted"/>
<dbReference type="KEGG" id="fmr:Fuma_02226"/>
<dbReference type="Pfam" id="PF07596">
    <property type="entry name" value="SBP_bac_10"/>
    <property type="match status" value="1"/>
</dbReference>
<gene>
    <name evidence="3" type="ORF">Fuma_02226</name>
</gene>
<keyword evidence="1" id="KW-0472">Membrane</keyword>
<name>A0A1P8WEW2_9PLAN</name>
<evidence type="ECO:0000313" key="3">
    <source>
        <dbReference type="EMBL" id="APZ92615.1"/>
    </source>
</evidence>
<dbReference type="Gene3D" id="3.30.700.10">
    <property type="entry name" value="Glycoprotein, Type 4 Pilin"/>
    <property type="match status" value="1"/>
</dbReference>
<feature type="domain" description="DUF1559" evidence="2">
    <location>
        <begin position="43"/>
        <end position="348"/>
    </location>
</feature>
<protein>
    <submittedName>
        <fullName evidence="3">Putative major pilin subunit</fullName>
    </submittedName>
</protein>
<evidence type="ECO:0000259" key="2">
    <source>
        <dbReference type="Pfam" id="PF07596"/>
    </source>
</evidence>
<dbReference type="STRING" id="1891926.Fuma_02226"/>
<dbReference type="InterPro" id="IPR027558">
    <property type="entry name" value="Pre_pil_HX9DG_C"/>
</dbReference>
<keyword evidence="4" id="KW-1185">Reference proteome</keyword>
<dbReference type="PANTHER" id="PTHR30093">
    <property type="entry name" value="GENERAL SECRETION PATHWAY PROTEIN G"/>
    <property type="match status" value="1"/>
</dbReference>
<keyword evidence="1" id="KW-0812">Transmembrane</keyword>
<organism evidence="3 4">
    <name type="scientific">Fuerstiella marisgermanici</name>
    <dbReference type="NCBI Taxonomy" id="1891926"/>
    <lineage>
        <taxon>Bacteria</taxon>
        <taxon>Pseudomonadati</taxon>
        <taxon>Planctomycetota</taxon>
        <taxon>Planctomycetia</taxon>
        <taxon>Planctomycetales</taxon>
        <taxon>Planctomycetaceae</taxon>
        <taxon>Fuerstiella</taxon>
    </lineage>
</organism>
<dbReference type="EMBL" id="CP017641">
    <property type="protein sequence ID" value="APZ92615.1"/>
    <property type="molecule type" value="Genomic_DNA"/>
</dbReference>
<dbReference type="PANTHER" id="PTHR30093:SF2">
    <property type="entry name" value="TYPE II SECRETION SYSTEM PROTEIN H"/>
    <property type="match status" value="1"/>
</dbReference>
<dbReference type="SUPFAM" id="SSF54523">
    <property type="entry name" value="Pili subunits"/>
    <property type="match status" value="1"/>
</dbReference>
<dbReference type="AlphaFoldDB" id="A0A1P8WEW2"/>
<dbReference type="InterPro" id="IPR012902">
    <property type="entry name" value="N_methyl_site"/>
</dbReference>
<reference evidence="3 4" key="1">
    <citation type="journal article" date="2016" name="Front. Microbiol.">
        <title>Fuerstia marisgermanicae gen. nov., sp. nov., an Unusual Member of the Phylum Planctomycetes from the German Wadden Sea.</title>
        <authorList>
            <person name="Kohn T."/>
            <person name="Heuer A."/>
            <person name="Jogler M."/>
            <person name="Vollmers J."/>
            <person name="Boedeker C."/>
            <person name="Bunk B."/>
            <person name="Rast P."/>
            <person name="Borchert D."/>
            <person name="Glockner I."/>
            <person name="Freese H.M."/>
            <person name="Klenk H.P."/>
            <person name="Overmann J."/>
            <person name="Kaster A.K."/>
            <person name="Rohde M."/>
            <person name="Wiegand S."/>
            <person name="Jogler C."/>
        </authorList>
    </citation>
    <scope>NUCLEOTIDE SEQUENCE [LARGE SCALE GENOMIC DNA]</scope>
    <source>
        <strain evidence="3 4">NH11</strain>
    </source>
</reference>
<dbReference type="NCBIfam" id="TIGR02532">
    <property type="entry name" value="IV_pilin_GFxxxE"/>
    <property type="match status" value="1"/>
</dbReference>
<evidence type="ECO:0000313" key="4">
    <source>
        <dbReference type="Proteomes" id="UP000187735"/>
    </source>
</evidence>
<dbReference type="NCBIfam" id="TIGR04294">
    <property type="entry name" value="pre_pil_HX9DG"/>
    <property type="match status" value="1"/>
</dbReference>
<dbReference type="PROSITE" id="PS00409">
    <property type="entry name" value="PROKAR_NTER_METHYL"/>
    <property type="match status" value="1"/>
</dbReference>
<accession>A0A1P8WEW2</accession>
<sequence length="377" mass="40624">MHARNSLRQHTAARNRRGFTLIELLVVISIIATLMSLILPAIQNAREAARRTQCLNNMRNVGTAVLANATKRNDQIPAYGRYTPIPPPGVANPTPHQVECAPLGGVNWVVDCLSEMDRQDIFDRWDTNAAVGDPGNTALGQMSLPLLTCPDDDSAFQKPGGLSYVINSGFGDLNKIGEYVGALAAGNNPSEFQMHNFTAIPADWNEDSIVNGAASAPFSDEADQAITKASGLSWVQVRSNNMSQRLATVYDGMSNTLMLAENVNAGVAGTWSNPSPANCTFIYPFEATLADSTNFPDPPLPTGWSGTPNANLHKGEGVPTPSSFHPGIVNFVMVDGSTRTISENIDREVYVRLITPAGSKLRWPGFRPEDPLSADQF</sequence>
<dbReference type="InterPro" id="IPR045584">
    <property type="entry name" value="Pilin-like"/>
</dbReference>
<keyword evidence="1" id="KW-1133">Transmembrane helix</keyword>
<dbReference type="Pfam" id="PF07963">
    <property type="entry name" value="N_methyl"/>
    <property type="match status" value="1"/>
</dbReference>
<dbReference type="OrthoDB" id="269098at2"/>
<feature type="transmembrane region" description="Helical" evidence="1">
    <location>
        <begin position="21"/>
        <end position="42"/>
    </location>
</feature>
<dbReference type="RefSeq" id="WP_077024216.1">
    <property type="nucleotide sequence ID" value="NZ_CP017641.1"/>
</dbReference>
<evidence type="ECO:0000256" key="1">
    <source>
        <dbReference type="SAM" id="Phobius"/>
    </source>
</evidence>
<dbReference type="InterPro" id="IPR011453">
    <property type="entry name" value="DUF1559"/>
</dbReference>